<feature type="coiled-coil region" evidence="3">
    <location>
        <begin position="70"/>
        <end position="118"/>
    </location>
</feature>
<sequence>MLKDPTLGFNLYQEIYYIYSCYKQIDSNGILQTGDLELYTVSQIVFACVYTVKVCLLDKEPLKEVDEDMVSEVDLNNTFTEEEREEMENELTKLEEEITTLKQVLASKEKRHLELKQKLGITPLSELRQNFSKSWYDMQTTTAYKKTSETLTTAGQRTSAAFSNLGTAITRKFGDMRNSPSFKSFEEKVENTVSNIKSKVGGTGGAGSFEEVLSSAAHASAQDTPTNNVTESSERTC</sequence>
<feature type="region of interest" description="Disordered" evidence="4">
    <location>
        <begin position="214"/>
        <end position="237"/>
    </location>
</feature>
<gene>
    <name evidence="5" type="ORF">DPX16_6209</name>
</gene>
<dbReference type="GO" id="GO:0005737">
    <property type="term" value="C:cytoplasm"/>
    <property type="evidence" value="ECO:0007669"/>
    <property type="project" value="TreeGrafter"/>
</dbReference>
<evidence type="ECO:0000313" key="5">
    <source>
        <dbReference type="EMBL" id="ROL52525.1"/>
    </source>
</evidence>
<keyword evidence="6" id="KW-1185">Reference proteome</keyword>
<dbReference type="GO" id="GO:2001235">
    <property type="term" value="P:positive regulation of apoptotic signaling pathway"/>
    <property type="evidence" value="ECO:0007669"/>
    <property type="project" value="TreeGrafter"/>
</dbReference>
<feature type="compositionally biased region" description="Polar residues" evidence="4">
    <location>
        <begin position="221"/>
        <end position="231"/>
    </location>
</feature>
<comment type="similarity">
    <text evidence="1">Belongs to the TPD52 family.</text>
</comment>
<evidence type="ECO:0000313" key="6">
    <source>
        <dbReference type="Proteomes" id="UP000281406"/>
    </source>
</evidence>
<organism evidence="5 6">
    <name type="scientific">Anabarilius grahami</name>
    <name type="common">Kanglang fish</name>
    <name type="synonym">Barilius grahami</name>
    <dbReference type="NCBI Taxonomy" id="495550"/>
    <lineage>
        <taxon>Eukaryota</taxon>
        <taxon>Metazoa</taxon>
        <taxon>Chordata</taxon>
        <taxon>Craniata</taxon>
        <taxon>Vertebrata</taxon>
        <taxon>Euteleostomi</taxon>
        <taxon>Actinopterygii</taxon>
        <taxon>Neopterygii</taxon>
        <taxon>Teleostei</taxon>
        <taxon>Ostariophysi</taxon>
        <taxon>Cypriniformes</taxon>
        <taxon>Xenocyprididae</taxon>
        <taxon>Xenocypridinae</taxon>
        <taxon>Xenocypridinae incertae sedis</taxon>
        <taxon>Anabarilius</taxon>
    </lineage>
</organism>
<dbReference type="InterPro" id="IPR007327">
    <property type="entry name" value="TPD52"/>
</dbReference>
<dbReference type="PANTHER" id="PTHR19307">
    <property type="entry name" value="TUMOR PROTEIN D52"/>
    <property type="match status" value="1"/>
</dbReference>
<dbReference type="AlphaFoldDB" id="A0A3N0Z1X4"/>
<dbReference type="OrthoDB" id="10000687at2759"/>
<evidence type="ECO:0000256" key="1">
    <source>
        <dbReference type="ARBA" id="ARBA00005702"/>
    </source>
</evidence>
<name>A0A3N0Z1X4_ANAGA</name>
<dbReference type="PANTHER" id="PTHR19307:SF8">
    <property type="entry name" value="TUMOR PROTEIN D53"/>
    <property type="match status" value="1"/>
</dbReference>
<evidence type="ECO:0000256" key="3">
    <source>
        <dbReference type="SAM" id="Coils"/>
    </source>
</evidence>
<evidence type="ECO:0000256" key="4">
    <source>
        <dbReference type="SAM" id="MobiDB-lite"/>
    </source>
</evidence>
<comment type="caution">
    <text evidence="5">The sequence shown here is derived from an EMBL/GenBank/DDBJ whole genome shotgun (WGS) entry which is preliminary data.</text>
</comment>
<keyword evidence="2 3" id="KW-0175">Coiled coil</keyword>
<dbReference type="EMBL" id="RJVU01015592">
    <property type="protein sequence ID" value="ROL52525.1"/>
    <property type="molecule type" value="Genomic_DNA"/>
</dbReference>
<protein>
    <submittedName>
        <fullName evidence="5">Tumor protein D53</fullName>
    </submittedName>
</protein>
<dbReference type="Proteomes" id="UP000281406">
    <property type="component" value="Unassembled WGS sequence"/>
</dbReference>
<reference evidence="5 6" key="1">
    <citation type="submission" date="2018-10" db="EMBL/GenBank/DDBJ databases">
        <title>Genome assembly for a Yunnan-Guizhou Plateau 3E fish, Anabarilius grahami (Regan), and its evolutionary and genetic applications.</title>
        <authorList>
            <person name="Jiang W."/>
        </authorList>
    </citation>
    <scope>NUCLEOTIDE SEQUENCE [LARGE SCALE GENOMIC DNA]</scope>
    <source>
        <strain evidence="5">AG-KIZ</strain>
        <tissue evidence="5">Muscle</tissue>
    </source>
</reference>
<dbReference type="Pfam" id="PF04201">
    <property type="entry name" value="TPD52"/>
    <property type="match status" value="1"/>
</dbReference>
<accession>A0A3N0Z1X4</accession>
<evidence type="ECO:0000256" key="2">
    <source>
        <dbReference type="ARBA" id="ARBA00023054"/>
    </source>
</evidence>
<proteinExistence type="inferred from homology"/>